<comment type="similarity">
    <text evidence="2">Belongs to the TIP family.</text>
</comment>
<feature type="signal peptide" evidence="9">
    <location>
        <begin position="1"/>
        <end position="23"/>
    </location>
</feature>
<evidence type="ECO:0000313" key="11">
    <source>
        <dbReference type="Ensembl" id="ENSCCRP00015023149.1"/>
    </source>
</evidence>
<evidence type="ECO:0000256" key="3">
    <source>
        <dbReference type="ARBA" id="ARBA00022692"/>
    </source>
</evidence>
<dbReference type="InterPro" id="IPR057089">
    <property type="entry name" value="C2_TIP"/>
</dbReference>
<evidence type="ECO:0000256" key="1">
    <source>
        <dbReference type="ARBA" id="ARBA00004479"/>
    </source>
</evidence>
<dbReference type="Pfam" id="PF23122">
    <property type="entry name" value="C2_ITFG1"/>
    <property type="match status" value="1"/>
</dbReference>
<dbReference type="Gene3D" id="2.130.10.130">
    <property type="entry name" value="Integrin alpha, N-terminal"/>
    <property type="match status" value="1"/>
</dbReference>
<dbReference type="GO" id="GO:0005886">
    <property type="term" value="C:plasma membrane"/>
    <property type="evidence" value="ECO:0007669"/>
    <property type="project" value="TreeGrafter"/>
</dbReference>
<keyword evidence="6 8" id="KW-0472">Membrane</keyword>
<evidence type="ECO:0000256" key="6">
    <source>
        <dbReference type="ARBA" id="ARBA00023136"/>
    </source>
</evidence>
<evidence type="ECO:0000256" key="5">
    <source>
        <dbReference type="ARBA" id="ARBA00022989"/>
    </source>
</evidence>
<organism evidence="11 12">
    <name type="scientific">Cyprinus carpio</name>
    <name type="common">Common carp</name>
    <dbReference type="NCBI Taxonomy" id="7962"/>
    <lineage>
        <taxon>Eukaryota</taxon>
        <taxon>Metazoa</taxon>
        <taxon>Chordata</taxon>
        <taxon>Craniata</taxon>
        <taxon>Vertebrata</taxon>
        <taxon>Euteleostomi</taxon>
        <taxon>Actinopterygii</taxon>
        <taxon>Neopterygii</taxon>
        <taxon>Teleostei</taxon>
        <taxon>Ostariophysi</taxon>
        <taxon>Cypriniformes</taxon>
        <taxon>Cyprinidae</taxon>
        <taxon>Cyprininae</taxon>
        <taxon>Cyprinus</taxon>
    </lineage>
</organism>
<sequence>MLLSWAWFLTLLLSFVGQHVTFALQDVTADLFGPENAGTVAAFGDFNSDKQTDIFIIRKDSELLIFLADLKAPYFKPKVQLTKEAFPSDITITSVVPGDYDGDSQMDVLLTGSPKDSSLKTVVFIFWGHNQTLDQSHRVDLNRTFIDQPLVMDFNGDMIPDIFGSVGGSSEVCYLRSRQLKCEQALNFEVKMRVPHSNAFIDLNKDFTDGNFTQTLSVKAPGIAKKVGQSAFVDFDGDGSQDHLLPVCMDIACNRSAIYLVKPGETEWVPVLTDFRRKDSVWGFVHSPDIPITLHFGDYNLDGFPDALVILRNTSASTQQQAFLLENVACNNESCRQAGRMFLVHWEQSDLSAIPMAIVATFFDIYEDGILDMIVLSKVEGKKELVIHALKNNFEADAYFVKVIVFCILLYCICSGQLSQSAHLSLQLPYTVLGLGRSANFLDHLFVGIPQPPGGKDVRKQEWTAIIPNSQLIVIPYPQNDPRSWSAKLYLTPSNIVLLTAIALIGVCVFILVIIGILHWQEKKADDREKRQEAHRFHFDAM</sequence>
<dbReference type="Proteomes" id="UP000694700">
    <property type="component" value="Unplaced"/>
</dbReference>
<evidence type="ECO:0000256" key="7">
    <source>
        <dbReference type="ARBA" id="ARBA00023180"/>
    </source>
</evidence>
<feature type="chain" id="PRO_5034734305" evidence="9">
    <location>
        <begin position="24"/>
        <end position="542"/>
    </location>
</feature>
<feature type="domain" description="T-cell immunomodulatory protein TIP C2" evidence="10">
    <location>
        <begin position="414"/>
        <end position="490"/>
    </location>
</feature>
<evidence type="ECO:0000313" key="12">
    <source>
        <dbReference type="Proteomes" id="UP000694700"/>
    </source>
</evidence>
<dbReference type="InterPro" id="IPR024881">
    <property type="entry name" value="Tip"/>
</dbReference>
<dbReference type="Ensembl" id="ENSCCRT00015024002.1">
    <property type="protein sequence ID" value="ENSCCRP00015023149.1"/>
    <property type="gene ID" value="ENSCCRG00015009948.1"/>
</dbReference>
<accession>A0A8C1TKQ9</accession>
<comment type="subcellular location">
    <subcellularLocation>
        <location evidence="1">Membrane</location>
        <topology evidence="1">Single-pass type I membrane protein</topology>
    </subcellularLocation>
</comment>
<evidence type="ECO:0000256" key="2">
    <source>
        <dbReference type="ARBA" id="ARBA00006496"/>
    </source>
</evidence>
<dbReference type="SUPFAM" id="SSF69318">
    <property type="entry name" value="Integrin alpha N-terminal domain"/>
    <property type="match status" value="1"/>
</dbReference>
<evidence type="ECO:0000259" key="10">
    <source>
        <dbReference type="Pfam" id="PF23122"/>
    </source>
</evidence>
<dbReference type="PANTHER" id="PTHR13412:SF0">
    <property type="entry name" value="T-CELL IMMUNOMODULATORY PROTEIN"/>
    <property type="match status" value="1"/>
</dbReference>
<keyword evidence="3 8" id="KW-0812">Transmembrane</keyword>
<evidence type="ECO:0000256" key="8">
    <source>
        <dbReference type="SAM" id="Phobius"/>
    </source>
</evidence>
<feature type="transmembrane region" description="Helical" evidence="8">
    <location>
        <begin position="496"/>
        <end position="520"/>
    </location>
</feature>
<evidence type="ECO:0000256" key="4">
    <source>
        <dbReference type="ARBA" id="ARBA00022729"/>
    </source>
</evidence>
<dbReference type="InterPro" id="IPR028994">
    <property type="entry name" value="Integrin_alpha_N"/>
</dbReference>
<dbReference type="AlphaFoldDB" id="A0A8C1TKQ9"/>
<name>A0A8C1TKQ9_CYPCA</name>
<evidence type="ECO:0000256" key="9">
    <source>
        <dbReference type="SAM" id="SignalP"/>
    </source>
</evidence>
<dbReference type="InterPro" id="IPR013517">
    <property type="entry name" value="FG-GAP"/>
</dbReference>
<keyword evidence="7" id="KW-0325">Glycoprotein</keyword>
<dbReference type="PANTHER" id="PTHR13412">
    <property type="entry name" value="T-CELL IMMUNOMODULATORY PROTEIN HOMOLOG"/>
    <property type="match status" value="1"/>
</dbReference>
<protein>
    <submittedName>
        <fullName evidence="11">Integrin alpha FG-GAP repeat containing 1</fullName>
    </submittedName>
</protein>
<reference evidence="11" key="1">
    <citation type="submission" date="2025-08" db="UniProtKB">
        <authorList>
            <consortium name="Ensembl"/>
        </authorList>
    </citation>
    <scope>IDENTIFICATION</scope>
</reference>
<proteinExistence type="inferred from homology"/>
<dbReference type="Pfam" id="PF13517">
    <property type="entry name" value="FG-GAP_3"/>
    <property type="match status" value="1"/>
</dbReference>
<keyword evidence="5 8" id="KW-1133">Transmembrane helix</keyword>
<keyword evidence="4 9" id="KW-0732">Signal</keyword>